<dbReference type="Gene3D" id="2.60.40.2340">
    <property type="match status" value="1"/>
</dbReference>
<dbReference type="OrthoDB" id="1198496at2"/>
<dbReference type="EMBL" id="QOVI01000003">
    <property type="protein sequence ID" value="RXG15159.1"/>
    <property type="molecule type" value="Genomic_DNA"/>
</dbReference>
<reference evidence="2 3" key="1">
    <citation type="submission" date="2018-07" db="EMBL/GenBank/DDBJ databases">
        <title>Leeuwenhoekiella genomics.</title>
        <authorList>
            <person name="Tahon G."/>
            <person name="Willems A."/>
        </authorList>
    </citation>
    <scope>NUCLEOTIDE SEQUENCE [LARGE SCALE GENOMIC DNA]</scope>
    <source>
        <strain evidence="2 3">R-50232</strain>
    </source>
</reference>
<evidence type="ECO:0000313" key="2">
    <source>
        <dbReference type="EMBL" id="RXG15159.1"/>
    </source>
</evidence>
<proteinExistence type="predicted"/>
<accession>A0A4Q0NVI8</accession>
<gene>
    <name evidence="2" type="ORF">DSM04_10346</name>
</gene>
<dbReference type="AlphaFoldDB" id="A0A4Q0NVI8"/>
<feature type="signal peptide" evidence="1">
    <location>
        <begin position="1"/>
        <end position="22"/>
    </location>
</feature>
<dbReference type="Proteomes" id="UP000289821">
    <property type="component" value="Unassembled WGS sequence"/>
</dbReference>
<feature type="chain" id="PRO_5020179625" description="YD repeat-containing protein" evidence="1">
    <location>
        <begin position="23"/>
        <end position="346"/>
    </location>
</feature>
<evidence type="ECO:0000313" key="3">
    <source>
        <dbReference type="Proteomes" id="UP000289821"/>
    </source>
</evidence>
<evidence type="ECO:0008006" key="4">
    <source>
        <dbReference type="Google" id="ProtNLM"/>
    </source>
</evidence>
<dbReference type="PROSITE" id="PS51257">
    <property type="entry name" value="PROKAR_LIPOPROTEIN"/>
    <property type="match status" value="1"/>
</dbReference>
<protein>
    <recommendedName>
        <fullName evidence="4">YD repeat-containing protein</fullName>
    </recommendedName>
</protein>
<comment type="caution">
    <text evidence="2">The sequence shown here is derived from an EMBL/GenBank/DDBJ whole genome shotgun (WGS) entry which is preliminary data.</text>
</comment>
<dbReference type="RefSeq" id="WP_128760768.1">
    <property type="nucleotide sequence ID" value="NZ_QOVI01000003.1"/>
</dbReference>
<sequence>MKRMYSFILSLIVVAMTLVSCSDDDSLTQSSLAEITNFTLDFDGLEADDVAYDLGTAISVSVPYGTSLTGVVPAIIVSENASISPASGEAISFEDGVAKTFTVTAEDGSIKEYTVTVNIRPEVGSGSKLKTFLEVQDFGFFALETITEYEYNENSGFVSKYSITEDGETIAFTLVYDDKNQVTEKTAETQRTTYTYEGGKITKAEEYEDGELKYGFSYTYNEDDLLARKEQTNYQEEEPVVDDIRTYKYDDKGNVIEFNRGTSQTNIVKATYDSKNNPFKSIYPKAYAAIKVSGIDGVNTNNPITRSETNGEVTYEYNSDDYPVSSSYSDADGIVTYKKAFTYYAE</sequence>
<evidence type="ECO:0000256" key="1">
    <source>
        <dbReference type="SAM" id="SignalP"/>
    </source>
</evidence>
<keyword evidence="3" id="KW-1185">Reference proteome</keyword>
<keyword evidence="1" id="KW-0732">Signal</keyword>
<organism evidence="2 3">
    <name type="scientific">Leeuwenhoekiella aestuarii</name>
    <dbReference type="NCBI Taxonomy" id="2249426"/>
    <lineage>
        <taxon>Bacteria</taxon>
        <taxon>Pseudomonadati</taxon>
        <taxon>Bacteroidota</taxon>
        <taxon>Flavobacteriia</taxon>
        <taxon>Flavobacteriales</taxon>
        <taxon>Flavobacteriaceae</taxon>
        <taxon>Leeuwenhoekiella</taxon>
    </lineage>
</organism>
<name>A0A4Q0NVI8_9FLAO</name>